<dbReference type="Pfam" id="PF00583">
    <property type="entry name" value="Acetyltransf_1"/>
    <property type="match status" value="1"/>
</dbReference>
<dbReference type="PROSITE" id="PS51186">
    <property type="entry name" value="GNAT"/>
    <property type="match status" value="1"/>
</dbReference>
<dbReference type="Gene3D" id="3.40.630.30">
    <property type="match status" value="1"/>
</dbReference>
<dbReference type="RefSeq" id="WP_164015868.1">
    <property type="nucleotide sequence ID" value="NZ_WUFT01000028.1"/>
</dbReference>
<dbReference type="AlphaFoldDB" id="A0A7K3ULF7"/>
<keyword evidence="2" id="KW-0012">Acyltransferase</keyword>
<dbReference type="NCBIfam" id="NF040501">
    <property type="entry name" value="resist_ArsN2"/>
    <property type="match status" value="1"/>
</dbReference>
<dbReference type="InterPro" id="IPR050832">
    <property type="entry name" value="Bact_Acetyltransf"/>
</dbReference>
<evidence type="ECO:0000313" key="4">
    <source>
        <dbReference type="EMBL" id="NEJ74522.1"/>
    </source>
</evidence>
<evidence type="ECO:0000256" key="2">
    <source>
        <dbReference type="ARBA" id="ARBA00023315"/>
    </source>
</evidence>
<accession>A0A7K3ULF7</accession>
<dbReference type="InterPro" id="IPR000182">
    <property type="entry name" value="GNAT_dom"/>
</dbReference>
<evidence type="ECO:0000313" key="5">
    <source>
        <dbReference type="Proteomes" id="UP000471753"/>
    </source>
</evidence>
<comment type="caution">
    <text evidence="4">The sequence shown here is derived from an EMBL/GenBank/DDBJ whole genome shotgun (WGS) entry which is preliminary data.</text>
</comment>
<protein>
    <submittedName>
        <fullName evidence="4">GNAT family N-acetyltransferase</fullName>
    </submittedName>
</protein>
<evidence type="ECO:0000256" key="1">
    <source>
        <dbReference type="ARBA" id="ARBA00022679"/>
    </source>
</evidence>
<proteinExistence type="predicted"/>
<reference evidence="4 5" key="1">
    <citation type="submission" date="2019-12" db="EMBL/GenBank/DDBJ databases">
        <title>Rhizobium genotypes associated with high levels of biological nitrogen fixation by grain legumes in a temperate-maritime cropping system.</title>
        <authorList>
            <person name="Maluk M."/>
            <person name="Francesc Ferrando Molina F."/>
            <person name="Lopez Del Egido L."/>
            <person name="Lafos M."/>
            <person name="Langarica-Fuentes A."/>
            <person name="Gebre Yohannes G."/>
            <person name="Young M.W."/>
            <person name="Martin P."/>
            <person name="Gantlett R."/>
            <person name="Kenicer G."/>
            <person name="Hawes C."/>
            <person name="Begg G.S."/>
            <person name="Quilliam R.S."/>
            <person name="Squire G.R."/>
            <person name="Poole P.S."/>
            <person name="Young P.W."/>
            <person name="Iannetta P.M."/>
            <person name="James E.K."/>
        </authorList>
    </citation>
    <scope>NUCLEOTIDE SEQUENCE [LARGE SCALE GENOMIC DNA]</scope>
    <source>
        <strain evidence="4 5">JHI366</strain>
    </source>
</reference>
<evidence type="ECO:0000259" key="3">
    <source>
        <dbReference type="PROSITE" id="PS51186"/>
    </source>
</evidence>
<gene>
    <name evidence="4" type="ORF">GR197_29020</name>
</gene>
<sequence>MSGELDQQPISSADEDLRAALQAARLPTDDLSEDGRSFFRFTDRNATVGYGGLEHYRDCALLRSLVVLPQHRGQGYGAAITGQLLAEATCRGAQTVYLLTDSATSFFERLGFAKVDRATAPAAILQTRQAASLCPASAALLAKRVQG</sequence>
<dbReference type="GO" id="GO:0016747">
    <property type="term" value="F:acyltransferase activity, transferring groups other than amino-acyl groups"/>
    <property type="evidence" value="ECO:0007669"/>
    <property type="project" value="InterPro"/>
</dbReference>
<organism evidence="4 5">
    <name type="scientific">Rhizobium phaseoli</name>
    <dbReference type="NCBI Taxonomy" id="396"/>
    <lineage>
        <taxon>Bacteria</taxon>
        <taxon>Pseudomonadati</taxon>
        <taxon>Pseudomonadota</taxon>
        <taxon>Alphaproteobacteria</taxon>
        <taxon>Hyphomicrobiales</taxon>
        <taxon>Rhizobiaceae</taxon>
        <taxon>Rhizobium/Agrobacterium group</taxon>
        <taxon>Rhizobium</taxon>
    </lineage>
</organism>
<dbReference type="SUPFAM" id="SSF55729">
    <property type="entry name" value="Acyl-CoA N-acyltransferases (Nat)"/>
    <property type="match status" value="1"/>
</dbReference>
<dbReference type="InterPro" id="IPR016181">
    <property type="entry name" value="Acyl_CoA_acyltransferase"/>
</dbReference>
<dbReference type="CDD" id="cd04301">
    <property type="entry name" value="NAT_SF"/>
    <property type="match status" value="1"/>
</dbReference>
<dbReference type="EMBL" id="WUFT01000028">
    <property type="protein sequence ID" value="NEJ74522.1"/>
    <property type="molecule type" value="Genomic_DNA"/>
</dbReference>
<dbReference type="Proteomes" id="UP000471753">
    <property type="component" value="Unassembled WGS sequence"/>
</dbReference>
<name>A0A7K3ULF7_9HYPH</name>
<keyword evidence="1 4" id="KW-0808">Transferase</keyword>
<dbReference type="PANTHER" id="PTHR43877">
    <property type="entry name" value="AMINOALKYLPHOSPHONATE N-ACETYLTRANSFERASE-RELATED-RELATED"/>
    <property type="match status" value="1"/>
</dbReference>
<feature type="domain" description="N-acetyltransferase" evidence="3">
    <location>
        <begin position="1"/>
        <end position="146"/>
    </location>
</feature>